<organism evidence="9 10">
    <name type="scientific">Cyberlindnera jadinii (strain ATCC 18201 / CBS 1600 / BCRC 20928 / JCM 3617 / NBRC 0987 / NRRL Y-1542)</name>
    <name type="common">Torula yeast</name>
    <name type="synonym">Candida utilis</name>
    <dbReference type="NCBI Taxonomy" id="983966"/>
    <lineage>
        <taxon>Eukaryota</taxon>
        <taxon>Fungi</taxon>
        <taxon>Dikarya</taxon>
        <taxon>Ascomycota</taxon>
        <taxon>Saccharomycotina</taxon>
        <taxon>Saccharomycetes</taxon>
        <taxon>Phaffomycetales</taxon>
        <taxon>Phaffomycetaceae</taxon>
        <taxon>Cyberlindnera</taxon>
    </lineage>
</organism>
<protein>
    <recommendedName>
        <fullName evidence="7">Efficient mitochondria targeting-associated protein 19</fullName>
    </recommendedName>
</protein>
<evidence type="ECO:0000256" key="6">
    <source>
        <dbReference type="ARBA" id="ARBA00023136"/>
    </source>
</evidence>
<dbReference type="InterPro" id="IPR033118">
    <property type="entry name" value="EXPERA"/>
</dbReference>
<evidence type="ECO:0000256" key="3">
    <source>
        <dbReference type="ARBA" id="ARBA00022692"/>
    </source>
</evidence>
<feature type="transmembrane region" description="Helical" evidence="7">
    <location>
        <begin position="97"/>
        <end position="121"/>
    </location>
</feature>
<evidence type="ECO:0000256" key="7">
    <source>
        <dbReference type="PIRNR" id="PIRNR031032"/>
    </source>
</evidence>
<dbReference type="EMBL" id="CDQK01000003">
    <property type="protein sequence ID" value="CEP22802.1"/>
    <property type="molecule type" value="Genomic_DNA"/>
</dbReference>
<feature type="domain" description="EXPERA" evidence="8">
    <location>
        <begin position="12"/>
        <end position="151"/>
    </location>
</feature>
<feature type="transmembrane region" description="Helical" evidence="7">
    <location>
        <begin position="133"/>
        <end position="152"/>
    </location>
</feature>
<dbReference type="Pfam" id="PF05241">
    <property type="entry name" value="EBP"/>
    <property type="match status" value="1"/>
</dbReference>
<dbReference type="AlphaFoldDB" id="A0A0H5C4V7"/>
<keyword evidence="6 7" id="KW-0472">Membrane</keyword>
<dbReference type="InterPro" id="IPR051987">
    <property type="entry name" value="Sigma-2_receptor-like"/>
</dbReference>
<dbReference type="InterPro" id="IPR016964">
    <property type="entry name" value="Sigma2_recept"/>
</dbReference>
<evidence type="ECO:0000313" key="10">
    <source>
        <dbReference type="Proteomes" id="UP000038830"/>
    </source>
</evidence>
<dbReference type="GO" id="GO:0005789">
    <property type="term" value="C:endoplasmic reticulum membrane"/>
    <property type="evidence" value="ECO:0007669"/>
    <property type="project" value="UniProtKB-SubCell"/>
</dbReference>
<dbReference type="PANTHER" id="PTHR31204">
    <property type="entry name" value="SIGMA INTRACELLULAR RECEPTOR 2"/>
    <property type="match status" value="1"/>
</dbReference>
<reference evidence="10" key="1">
    <citation type="journal article" date="2015" name="J. Biotechnol.">
        <title>The structure of the Cyberlindnera jadinii genome and its relation to Candida utilis analyzed by the occurrence of single nucleotide polymorphisms.</title>
        <authorList>
            <person name="Rupp O."/>
            <person name="Brinkrolf K."/>
            <person name="Buerth C."/>
            <person name="Kunigo M."/>
            <person name="Schneider J."/>
            <person name="Jaenicke S."/>
            <person name="Goesmann A."/>
            <person name="Puehler A."/>
            <person name="Jaeger K.-E."/>
            <person name="Ernst J.F."/>
        </authorList>
    </citation>
    <scope>NUCLEOTIDE SEQUENCE [LARGE SCALE GENOMIC DNA]</scope>
    <source>
        <strain evidence="10">ATCC 18201 / CBS 1600 / BCRC 20928 / JCM 3617 / NBRC 0987 / NRRL Y-1542</strain>
    </source>
</reference>
<comment type="similarity">
    <text evidence="2">Belongs to the TMEM97/sigma-2 receptor family.</text>
</comment>
<evidence type="ECO:0000256" key="4">
    <source>
        <dbReference type="ARBA" id="ARBA00022824"/>
    </source>
</evidence>
<keyword evidence="3 7" id="KW-0812">Transmembrane</keyword>
<comment type="subcellular location">
    <subcellularLocation>
        <location evidence="1">Endoplasmic reticulum membrane</location>
        <topology evidence="1">Multi-pass membrane protein</topology>
    </subcellularLocation>
</comment>
<keyword evidence="4 7" id="KW-0256">Endoplasmic reticulum</keyword>
<dbReference type="PANTHER" id="PTHR31204:SF1">
    <property type="entry name" value="SIGMA INTRACELLULAR RECEPTOR 2"/>
    <property type="match status" value="1"/>
</dbReference>
<name>A0A0H5C4V7_CYBJN</name>
<feature type="transmembrane region" description="Helical" evidence="7">
    <location>
        <begin position="15"/>
        <end position="36"/>
    </location>
</feature>
<dbReference type="Proteomes" id="UP000038830">
    <property type="component" value="Unassembled WGS sequence"/>
</dbReference>
<accession>A0A0H5C4V7</accession>
<feature type="transmembrane region" description="Helical" evidence="7">
    <location>
        <begin position="66"/>
        <end position="91"/>
    </location>
</feature>
<sequence length="170" mass="19628">MIHPLFTKFTRADSFYFVYCLIHIPITILIDSGLAIPKRFQPYIQQSIIEFHISNNNDFLLRSPPAWLVFFGWIEVTLQLPLFFIAAYALYKRSPSIYPYLFLYGIEASMTTLCCLLNILTEGQANGLSTGEISNLFGVYLPTFLIPLYMAYDTFQRDWSPNSLDAKKLK</sequence>
<evidence type="ECO:0000256" key="5">
    <source>
        <dbReference type="ARBA" id="ARBA00022989"/>
    </source>
</evidence>
<dbReference type="PIRSF" id="PIRSF031032">
    <property type="entry name" value="TMP_97_prd"/>
    <property type="match status" value="1"/>
</dbReference>
<keyword evidence="5 7" id="KW-1133">Transmembrane helix</keyword>
<evidence type="ECO:0000313" key="9">
    <source>
        <dbReference type="EMBL" id="CEP22802.1"/>
    </source>
</evidence>
<dbReference type="PROSITE" id="PS51751">
    <property type="entry name" value="EXPERA"/>
    <property type="match status" value="1"/>
</dbReference>
<evidence type="ECO:0000256" key="2">
    <source>
        <dbReference type="ARBA" id="ARBA00009096"/>
    </source>
</evidence>
<proteinExistence type="inferred from homology"/>
<gene>
    <name evidence="9" type="ORF">BN1211_3247</name>
</gene>
<evidence type="ECO:0000256" key="1">
    <source>
        <dbReference type="ARBA" id="ARBA00004477"/>
    </source>
</evidence>
<evidence type="ECO:0000259" key="8">
    <source>
        <dbReference type="PROSITE" id="PS51751"/>
    </source>
</evidence>